<feature type="signal peptide" evidence="2">
    <location>
        <begin position="1"/>
        <end position="22"/>
    </location>
</feature>
<proteinExistence type="predicted"/>
<dbReference type="Proteomes" id="UP000178912">
    <property type="component" value="Unassembled WGS sequence"/>
</dbReference>
<gene>
    <name evidence="3" type="ORF">RAG0_15184</name>
</gene>
<reference evidence="4" key="1">
    <citation type="submission" date="2016-03" db="EMBL/GenBank/DDBJ databases">
        <authorList>
            <person name="Guldener U."/>
        </authorList>
    </citation>
    <scope>NUCLEOTIDE SEQUENCE [LARGE SCALE GENOMIC DNA]</scope>
    <source>
        <strain evidence="4">04CH-RAC-A.6.1</strain>
    </source>
</reference>
<feature type="region of interest" description="Disordered" evidence="1">
    <location>
        <begin position="101"/>
        <end position="145"/>
    </location>
</feature>
<protein>
    <recommendedName>
        <fullName evidence="5">Cyanovirin-N domain-containing protein</fullName>
    </recommendedName>
</protein>
<dbReference type="AlphaFoldDB" id="A0A1E1LK09"/>
<organism evidence="3 4">
    <name type="scientific">Rhynchosporium agropyri</name>
    <dbReference type="NCBI Taxonomy" id="914238"/>
    <lineage>
        <taxon>Eukaryota</taxon>
        <taxon>Fungi</taxon>
        <taxon>Dikarya</taxon>
        <taxon>Ascomycota</taxon>
        <taxon>Pezizomycotina</taxon>
        <taxon>Leotiomycetes</taxon>
        <taxon>Helotiales</taxon>
        <taxon>Ploettnerulaceae</taxon>
        <taxon>Rhynchosporium</taxon>
    </lineage>
</organism>
<feature type="chain" id="PRO_5009447279" description="Cyanovirin-N domain-containing protein" evidence="2">
    <location>
        <begin position="23"/>
        <end position="389"/>
    </location>
</feature>
<dbReference type="OrthoDB" id="3540907at2759"/>
<name>A0A1E1LK09_9HELO</name>
<dbReference type="EMBL" id="FJUX01000133">
    <property type="protein sequence ID" value="CZT10830.1"/>
    <property type="molecule type" value="Genomic_DNA"/>
</dbReference>
<evidence type="ECO:0000313" key="4">
    <source>
        <dbReference type="Proteomes" id="UP000178912"/>
    </source>
</evidence>
<keyword evidence="2" id="KW-0732">Signal</keyword>
<evidence type="ECO:0000256" key="1">
    <source>
        <dbReference type="SAM" id="MobiDB-lite"/>
    </source>
</evidence>
<sequence length="389" mass="42171">MQISIQALSKLLVFLLTQPAFGALLPKPVTHPACTDLTWDENDSGFQARICTMPRPSSFRGATQSSLAKRTNEELDNKFASILSALTPNATESSLDICLPASNTPIASENNEDGAQQVDEESEHNDSDTNIERRNTCAGGATPSRLPYRTPLIEIEATASKSWCFRPGPSPNKDHIDSLCRSISQLHYPGGRTRPNIPFQDDFIVQRARGPAISGNTTVENGGSCVCVAGRERTAGFKVCNCDRCDSLVINHGLGDMCKSLQNQCTGKGFSSGYIKSAFKGAMSNSIISLFTFPDTKGGKNQHVELDPVLAEPGAVVSSCRSGDEGRKRQDYSGPVMDCRRAFIPKFAMGRYCRDMAAGGAKVWVKDKEDPFKVLRGKPKGGFSQFGEK</sequence>
<evidence type="ECO:0008006" key="5">
    <source>
        <dbReference type="Google" id="ProtNLM"/>
    </source>
</evidence>
<evidence type="ECO:0000256" key="2">
    <source>
        <dbReference type="SAM" id="SignalP"/>
    </source>
</evidence>
<accession>A0A1E1LK09</accession>
<evidence type="ECO:0000313" key="3">
    <source>
        <dbReference type="EMBL" id="CZT10830.1"/>
    </source>
</evidence>
<feature type="compositionally biased region" description="Basic and acidic residues" evidence="1">
    <location>
        <begin position="124"/>
        <end position="135"/>
    </location>
</feature>
<keyword evidence="4" id="KW-1185">Reference proteome</keyword>